<evidence type="ECO:0000256" key="5">
    <source>
        <dbReference type="ARBA" id="ARBA00022777"/>
    </source>
</evidence>
<protein>
    <submittedName>
        <fullName evidence="12">Mevalonate kinase</fullName>
    </submittedName>
</protein>
<name>A0A0U2WPG6_9ENTE</name>
<dbReference type="GO" id="GO:0004496">
    <property type="term" value="F:mevalonate kinase activity"/>
    <property type="evidence" value="ECO:0007669"/>
    <property type="project" value="InterPro"/>
</dbReference>
<dbReference type="Proteomes" id="UP000067523">
    <property type="component" value="Chromosome"/>
</dbReference>
<evidence type="ECO:0000256" key="7">
    <source>
        <dbReference type="ARBA" id="ARBA00022842"/>
    </source>
</evidence>
<dbReference type="UniPathway" id="UPA00057">
    <property type="reaction ID" value="UER00098"/>
</dbReference>
<dbReference type="PRINTS" id="PR00959">
    <property type="entry name" value="MEVGALKINASE"/>
</dbReference>
<organism evidence="12 13">
    <name type="scientific">Enterococcus rotai</name>
    <dbReference type="NCBI Taxonomy" id="118060"/>
    <lineage>
        <taxon>Bacteria</taxon>
        <taxon>Bacillati</taxon>
        <taxon>Bacillota</taxon>
        <taxon>Bacilli</taxon>
        <taxon>Lactobacillales</taxon>
        <taxon>Enterococcaceae</taxon>
        <taxon>Enterococcus</taxon>
    </lineage>
</organism>
<dbReference type="EMBL" id="CP013655">
    <property type="protein sequence ID" value="ALS37174.1"/>
    <property type="molecule type" value="Genomic_DNA"/>
</dbReference>
<dbReference type="Pfam" id="PF00288">
    <property type="entry name" value="GHMP_kinases_N"/>
    <property type="match status" value="1"/>
</dbReference>
<dbReference type="InterPro" id="IPR014721">
    <property type="entry name" value="Ribsml_uS5_D2-typ_fold_subgr"/>
</dbReference>
<feature type="domain" description="GHMP kinase C-terminal" evidence="11">
    <location>
        <begin position="226"/>
        <end position="301"/>
    </location>
</feature>
<feature type="domain" description="GHMP kinase N-terminal" evidence="10">
    <location>
        <begin position="73"/>
        <end position="151"/>
    </location>
</feature>
<dbReference type="InterPro" id="IPR013750">
    <property type="entry name" value="GHMP_kinase_C_dom"/>
</dbReference>
<dbReference type="SUPFAM" id="SSF55060">
    <property type="entry name" value="GHMP Kinase, C-terminal domain"/>
    <property type="match status" value="1"/>
</dbReference>
<dbReference type="InterPro" id="IPR020568">
    <property type="entry name" value="Ribosomal_Su5_D2-typ_SF"/>
</dbReference>
<keyword evidence="4" id="KW-0547">Nucleotide-binding</keyword>
<gene>
    <name evidence="12" type="ORF">ATZ35_08385</name>
</gene>
<dbReference type="Gene3D" id="3.30.70.890">
    <property type="entry name" value="GHMP kinase, C-terminal domain"/>
    <property type="match status" value="1"/>
</dbReference>
<evidence type="ECO:0000256" key="4">
    <source>
        <dbReference type="ARBA" id="ARBA00022741"/>
    </source>
</evidence>
<dbReference type="PANTHER" id="PTHR43290">
    <property type="entry name" value="MEVALONATE KINASE"/>
    <property type="match status" value="1"/>
</dbReference>
<dbReference type="GO" id="GO:0005524">
    <property type="term" value="F:ATP binding"/>
    <property type="evidence" value="ECO:0007669"/>
    <property type="project" value="UniProtKB-KW"/>
</dbReference>
<evidence type="ECO:0000313" key="13">
    <source>
        <dbReference type="Proteomes" id="UP000067523"/>
    </source>
</evidence>
<dbReference type="InterPro" id="IPR006204">
    <property type="entry name" value="GHMP_kinase_N_dom"/>
</dbReference>
<dbReference type="Gene3D" id="3.30.230.10">
    <property type="match status" value="1"/>
</dbReference>
<keyword evidence="1" id="KW-0963">Cytoplasm</keyword>
<evidence type="ECO:0000256" key="1">
    <source>
        <dbReference type="ARBA" id="ARBA00022490"/>
    </source>
</evidence>
<dbReference type="Pfam" id="PF08544">
    <property type="entry name" value="GHMP_kinases_C"/>
    <property type="match status" value="1"/>
</dbReference>
<keyword evidence="8" id="KW-0443">Lipid metabolism</keyword>
<keyword evidence="13" id="KW-1185">Reference proteome</keyword>
<sequence>MYKEKIGHGQASGKIILMGEHSVVYGEPAIAFPFQETFIATTVESSTAMTLDCLYFSGNLADVPSPLKSIKEAVNQTLIALHQENTTLKLTITSTIPAERGMGSSAAAAVSIVRALFDYFDVTCTQEVLLPLVNRAEKIAHGNPSGIDAAATSGNDSLFFIKGQPLESFPMNVSNAFLIVADTGIKGQTRAAVSDVAKLFEQDQAKIAQHITELGRLTRLAKQVILADDVLALGNIMNQAQEQLKALSVSNEQLDRLVTTARENGAIGAKLTGGGRGGCMISLAESKEQAEKIAAALKNTGAVATWIQSLGVNN</sequence>
<dbReference type="SUPFAM" id="SSF54211">
    <property type="entry name" value="Ribosomal protein S5 domain 2-like"/>
    <property type="match status" value="1"/>
</dbReference>
<evidence type="ECO:0000313" key="12">
    <source>
        <dbReference type="EMBL" id="ALS37174.1"/>
    </source>
</evidence>
<evidence type="ECO:0000256" key="2">
    <source>
        <dbReference type="ARBA" id="ARBA00022516"/>
    </source>
</evidence>
<dbReference type="InterPro" id="IPR036554">
    <property type="entry name" value="GHMP_kinase_C_sf"/>
</dbReference>
<keyword evidence="6" id="KW-0067">ATP-binding</keyword>
<dbReference type="KEGG" id="erx:ATZ35_08385"/>
<evidence type="ECO:0000256" key="9">
    <source>
        <dbReference type="ARBA" id="ARBA00029438"/>
    </source>
</evidence>
<reference evidence="13" key="1">
    <citation type="submission" date="2015-12" db="EMBL/GenBank/DDBJ databases">
        <authorList>
            <person name="Lauer A."/>
            <person name="Humrighouse B."/>
            <person name="Loparev V."/>
            <person name="Shewmaker P.L."/>
            <person name="Whitney A.M."/>
            <person name="McLaughlin R.W."/>
        </authorList>
    </citation>
    <scope>NUCLEOTIDE SEQUENCE [LARGE SCALE GENOMIC DNA]</scope>
    <source>
        <strain evidence="13">LMG 26678</strain>
    </source>
</reference>
<keyword evidence="3" id="KW-0808">Transferase</keyword>
<dbReference type="PANTHER" id="PTHR43290:SF2">
    <property type="entry name" value="MEVALONATE KINASE"/>
    <property type="match status" value="1"/>
</dbReference>
<comment type="pathway">
    <text evidence="9">Isoprenoid biosynthesis; isopentenyl diphosphate biosynthesis via mevalonate pathway; isopentenyl diphosphate from (R)-mevalonate: step 1/3.</text>
</comment>
<evidence type="ECO:0000259" key="11">
    <source>
        <dbReference type="Pfam" id="PF08544"/>
    </source>
</evidence>
<accession>A0A0U2WPG6</accession>
<proteinExistence type="predicted"/>
<dbReference type="InterPro" id="IPR006205">
    <property type="entry name" value="Mev_gal_kin"/>
</dbReference>
<dbReference type="AlphaFoldDB" id="A0A0U2WPG6"/>
<dbReference type="NCBIfam" id="TIGR00549">
    <property type="entry name" value="mevalon_kin"/>
    <property type="match status" value="1"/>
</dbReference>
<dbReference type="STRING" id="118060.ATZ35_08385"/>
<dbReference type="GO" id="GO:0005829">
    <property type="term" value="C:cytosol"/>
    <property type="evidence" value="ECO:0007669"/>
    <property type="project" value="TreeGrafter"/>
</dbReference>
<evidence type="ECO:0000256" key="8">
    <source>
        <dbReference type="ARBA" id="ARBA00023098"/>
    </source>
</evidence>
<keyword evidence="5 12" id="KW-0418">Kinase</keyword>
<evidence type="ECO:0000256" key="6">
    <source>
        <dbReference type="ARBA" id="ARBA00022840"/>
    </source>
</evidence>
<keyword evidence="7" id="KW-0460">Magnesium</keyword>
<evidence type="ECO:0000259" key="10">
    <source>
        <dbReference type="Pfam" id="PF00288"/>
    </source>
</evidence>
<keyword evidence="2" id="KW-0444">Lipid biosynthesis</keyword>
<dbReference type="GO" id="GO:0019287">
    <property type="term" value="P:isopentenyl diphosphate biosynthetic process, mevalonate pathway"/>
    <property type="evidence" value="ECO:0007669"/>
    <property type="project" value="UniProtKB-UniPathway"/>
</dbReference>
<evidence type="ECO:0000256" key="3">
    <source>
        <dbReference type="ARBA" id="ARBA00022679"/>
    </source>
</evidence>
<dbReference type="RefSeq" id="WP_208930372.1">
    <property type="nucleotide sequence ID" value="NZ_CP013655.1"/>
</dbReference>